<dbReference type="OrthoDB" id="7687524at2"/>
<evidence type="ECO:0000313" key="3">
    <source>
        <dbReference type="Proteomes" id="UP000010121"/>
    </source>
</evidence>
<sequence>MTASERNGAEAPEPLFYGDADAVAASGMPLPSLRVLQAAGAIQAQKTPKDHGGFRRLWREEDVLIAAIGAAISEHFAWNIRIVAEVMAKTKPGTWAALTASIAGTISPEEGALIRSLQDDWHLDLINRQHLFLRVPPVVAAFFLDAPPRETNLILGYAASKDTFKMVPWLLGSPEGRTKLAAITSAAQITTGERIYKLAMATRANALSTASVNISMQIRATWRRLHGLDAHFLQDALPQKGTSNDPTSRPRPKDATDSD</sequence>
<accession>C8S5I8</accession>
<gene>
    <name evidence="2" type="ORF">Rsw2DRAFT_3317</name>
</gene>
<reference evidence="2 3" key="1">
    <citation type="submission" date="2009-08" db="EMBL/GenBank/DDBJ databases">
        <title>The draft genome of Rhodobacter sp. SW2.</title>
        <authorList>
            <consortium name="US DOE Joint Genome Institute (JGI-PGF)"/>
            <person name="Lucas S."/>
            <person name="Copeland A."/>
            <person name="Lapidus A."/>
            <person name="Glavina del Rio T."/>
            <person name="Tice H."/>
            <person name="Bruce D."/>
            <person name="Goodwin L."/>
            <person name="Pitluck S."/>
            <person name="Larimer F."/>
            <person name="Land M.L."/>
            <person name="Hauser L."/>
            <person name="Emerson D."/>
        </authorList>
    </citation>
    <scope>NUCLEOTIDE SEQUENCE [LARGE SCALE GENOMIC DNA]</scope>
    <source>
        <strain evidence="2 3">SW2</strain>
    </source>
</reference>
<protein>
    <submittedName>
        <fullName evidence="2">Uncharacterized protein</fullName>
    </submittedName>
</protein>
<dbReference type="STRING" id="371731.Rsw2DRAFT_3317"/>
<dbReference type="RefSeq" id="WP_008033067.1">
    <property type="nucleotide sequence ID" value="NZ_ACYY01000035.1"/>
</dbReference>
<evidence type="ECO:0000313" key="2">
    <source>
        <dbReference type="EMBL" id="EEW23756.1"/>
    </source>
</evidence>
<feature type="region of interest" description="Disordered" evidence="1">
    <location>
        <begin position="236"/>
        <end position="259"/>
    </location>
</feature>
<evidence type="ECO:0000256" key="1">
    <source>
        <dbReference type="SAM" id="MobiDB-lite"/>
    </source>
</evidence>
<name>C8S5I8_9RHOB</name>
<dbReference type="AlphaFoldDB" id="C8S5I8"/>
<dbReference type="Proteomes" id="UP000010121">
    <property type="component" value="Unassembled WGS sequence"/>
</dbReference>
<keyword evidence="3" id="KW-1185">Reference proteome</keyword>
<comment type="caution">
    <text evidence="2">The sequence shown here is derived from an EMBL/GenBank/DDBJ whole genome shotgun (WGS) entry which is preliminary data.</text>
</comment>
<proteinExistence type="predicted"/>
<dbReference type="EMBL" id="ACYY01000035">
    <property type="protein sequence ID" value="EEW23756.1"/>
    <property type="molecule type" value="Genomic_DNA"/>
</dbReference>
<organism evidence="2 3">
    <name type="scientific">Rhodobacter ferrooxidans</name>
    <dbReference type="NCBI Taxonomy" id="371731"/>
    <lineage>
        <taxon>Bacteria</taxon>
        <taxon>Pseudomonadati</taxon>
        <taxon>Pseudomonadota</taxon>
        <taxon>Alphaproteobacteria</taxon>
        <taxon>Rhodobacterales</taxon>
        <taxon>Rhodobacter group</taxon>
        <taxon>Rhodobacter</taxon>
    </lineage>
</organism>